<sequence length="71" mass="8554">MKFPPNFCYFLCNLLSRVSKEEIKIGEIIHNSSKVLWFFHRFNILIDLYILFLEQFRSASICYFISCSFEC</sequence>
<accession>A0ACC1APD7</accession>
<protein>
    <submittedName>
        <fullName evidence="1">Uncharacterized protein</fullName>
    </submittedName>
</protein>
<organism evidence="1 2">
    <name type="scientific">Pistacia atlantica</name>
    <dbReference type="NCBI Taxonomy" id="434234"/>
    <lineage>
        <taxon>Eukaryota</taxon>
        <taxon>Viridiplantae</taxon>
        <taxon>Streptophyta</taxon>
        <taxon>Embryophyta</taxon>
        <taxon>Tracheophyta</taxon>
        <taxon>Spermatophyta</taxon>
        <taxon>Magnoliopsida</taxon>
        <taxon>eudicotyledons</taxon>
        <taxon>Gunneridae</taxon>
        <taxon>Pentapetalae</taxon>
        <taxon>rosids</taxon>
        <taxon>malvids</taxon>
        <taxon>Sapindales</taxon>
        <taxon>Anacardiaceae</taxon>
        <taxon>Pistacia</taxon>
    </lineage>
</organism>
<evidence type="ECO:0000313" key="1">
    <source>
        <dbReference type="EMBL" id="KAJ0088541.1"/>
    </source>
</evidence>
<dbReference type="Proteomes" id="UP001164250">
    <property type="component" value="Chromosome 9"/>
</dbReference>
<keyword evidence="2" id="KW-1185">Reference proteome</keyword>
<gene>
    <name evidence="1" type="ORF">Patl1_31457</name>
</gene>
<dbReference type="EMBL" id="CM047905">
    <property type="protein sequence ID" value="KAJ0088541.1"/>
    <property type="molecule type" value="Genomic_DNA"/>
</dbReference>
<reference evidence="2" key="1">
    <citation type="journal article" date="2023" name="G3 (Bethesda)">
        <title>Genome assembly and association tests identify interacting loci associated with vigor, precocity, and sex in interspecific pistachio rootstocks.</title>
        <authorList>
            <person name="Palmer W."/>
            <person name="Jacygrad E."/>
            <person name="Sagayaradj S."/>
            <person name="Cavanaugh K."/>
            <person name="Han R."/>
            <person name="Bertier L."/>
            <person name="Beede B."/>
            <person name="Kafkas S."/>
            <person name="Golino D."/>
            <person name="Preece J."/>
            <person name="Michelmore R."/>
        </authorList>
    </citation>
    <scope>NUCLEOTIDE SEQUENCE [LARGE SCALE GENOMIC DNA]</scope>
</reference>
<evidence type="ECO:0000313" key="2">
    <source>
        <dbReference type="Proteomes" id="UP001164250"/>
    </source>
</evidence>
<proteinExistence type="predicted"/>
<name>A0ACC1APD7_9ROSI</name>
<comment type="caution">
    <text evidence="1">The sequence shown here is derived from an EMBL/GenBank/DDBJ whole genome shotgun (WGS) entry which is preliminary data.</text>
</comment>